<dbReference type="Proteomes" id="UP000054538">
    <property type="component" value="Unassembled WGS sequence"/>
</dbReference>
<keyword evidence="2" id="KW-1185">Reference proteome</keyword>
<sequence length="119" mass="12968">MLVEDPITLSWPMHSHTTIACGEAEPLSFQACCAGTTGGQASRQEPGLVHPQEIQSVYSMRFVHRSSVLVEKIWSSIASRALRINDAMAVVVRVGWVLWAMRGNTSASSFDMMNSIASS</sequence>
<name>A0A0D0DYV8_9AGAM</name>
<reference evidence="1 2" key="1">
    <citation type="submission" date="2014-04" db="EMBL/GenBank/DDBJ databases">
        <authorList>
            <consortium name="DOE Joint Genome Institute"/>
            <person name="Kuo A."/>
            <person name="Kohler A."/>
            <person name="Jargeat P."/>
            <person name="Nagy L.G."/>
            <person name="Floudas D."/>
            <person name="Copeland A."/>
            <person name="Barry K.W."/>
            <person name="Cichocki N."/>
            <person name="Veneault-Fourrey C."/>
            <person name="LaButti K."/>
            <person name="Lindquist E.A."/>
            <person name="Lipzen A."/>
            <person name="Lundell T."/>
            <person name="Morin E."/>
            <person name="Murat C."/>
            <person name="Sun H."/>
            <person name="Tunlid A."/>
            <person name="Henrissat B."/>
            <person name="Grigoriev I.V."/>
            <person name="Hibbett D.S."/>
            <person name="Martin F."/>
            <person name="Nordberg H.P."/>
            <person name="Cantor M.N."/>
            <person name="Hua S.X."/>
        </authorList>
    </citation>
    <scope>NUCLEOTIDE SEQUENCE [LARGE SCALE GENOMIC DNA]</scope>
    <source>
        <strain evidence="1 2">Ve08.2h10</strain>
    </source>
</reference>
<dbReference type="AlphaFoldDB" id="A0A0D0DYV8"/>
<evidence type="ECO:0000313" key="1">
    <source>
        <dbReference type="EMBL" id="KIK91919.1"/>
    </source>
</evidence>
<dbReference type="HOGENOM" id="CLU_2062247_0_0_1"/>
<dbReference type="InParanoid" id="A0A0D0DYV8"/>
<protein>
    <submittedName>
        <fullName evidence="1">Uncharacterized protein</fullName>
    </submittedName>
</protein>
<dbReference type="EMBL" id="KN825333">
    <property type="protein sequence ID" value="KIK91919.1"/>
    <property type="molecule type" value="Genomic_DNA"/>
</dbReference>
<organism evidence="1 2">
    <name type="scientific">Paxillus rubicundulus Ve08.2h10</name>
    <dbReference type="NCBI Taxonomy" id="930991"/>
    <lineage>
        <taxon>Eukaryota</taxon>
        <taxon>Fungi</taxon>
        <taxon>Dikarya</taxon>
        <taxon>Basidiomycota</taxon>
        <taxon>Agaricomycotina</taxon>
        <taxon>Agaricomycetes</taxon>
        <taxon>Agaricomycetidae</taxon>
        <taxon>Boletales</taxon>
        <taxon>Paxilineae</taxon>
        <taxon>Paxillaceae</taxon>
        <taxon>Paxillus</taxon>
    </lineage>
</organism>
<accession>A0A0D0DYV8</accession>
<reference evidence="2" key="2">
    <citation type="submission" date="2015-01" db="EMBL/GenBank/DDBJ databases">
        <title>Evolutionary Origins and Diversification of the Mycorrhizal Mutualists.</title>
        <authorList>
            <consortium name="DOE Joint Genome Institute"/>
            <consortium name="Mycorrhizal Genomics Consortium"/>
            <person name="Kohler A."/>
            <person name="Kuo A."/>
            <person name="Nagy L.G."/>
            <person name="Floudas D."/>
            <person name="Copeland A."/>
            <person name="Barry K.W."/>
            <person name="Cichocki N."/>
            <person name="Veneault-Fourrey C."/>
            <person name="LaButti K."/>
            <person name="Lindquist E.A."/>
            <person name="Lipzen A."/>
            <person name="Lundell T."/>
            <person name="Morin E."/>
            <person name="Murat C."/>
            <person name="Riley R."/>
            <person name="Ohm R."/>
            <person name="Sun H."/>
            <person name="Tunlid A."/>
            <person name="Henrissat B."/>
            <person name="Grigoriev I.V."/>
            <person name="Hibbett D.S."/>
            <person name="Martin F."/>
        </authorList>
    </citation>
    <scope>NUCLEOTIDE SEQUENCE [LARGE SCALE GENOMIC DNA]</scope>
    <source>
        <strain evidence="2">Ve08.2h10</strain>
    </source>
</reference>
<evidence type="ECO:0000313" key="2">
    <source>
        <dbReference type="Proteomes" id="UP000054538"/>
    </source>
</evidence>
<proteinExistence type="predicted"/>
<gene>
    <name evidence="1" type="ORF">PAXRUDRAFT_830437</name>
</gene>